<organism evidence="1 2">
    <name type="scientific">Phycicoccus elongatus Lp2</name>
    <dbReference type="NCBI Taxonomy" id="1193181"/>
    <lineage>
        <taxon>Bacteria</taxon>
        <taxon>Bacillati</taxon>
        <taxon>Actinomycetota</taxon>
        <taxon>Actinomycetes</taxon>
        <taxon>Micrococcales</taxon>
        <taxon>Intrasporangiaceae</taxon>
        <taxon>Phycicoccus</taxon>
    </lineage>
</organism>
<reference evidence="1 2" key="1">
    <citation type="journal article" date="2013" name="ISME J.">
        <title>A metabolic model for members of the genus Tetrasphaera involved in enhanced biological phosphorus removal.</title>
        <authorList>
            <person name="Kristiansen R."/>
            <person name="Nguyen H.T.T."/>
            <person name="Saunders A.M."/>
            <person name="Nielsen J.L."/>
            <person name="Wimmer R."/>
            <person name="Le V.Q."/>
            <person name="McIlroy S.J."/>
            <person name="Petrovski S."/>
            <person name="Seviour R.J."/>
            <person name="Calteau A."/>
            <person name="Nielsen K.L."/>
            <person name="Nielsen P.H."/>
        </authorList>
    </citation>
    <scope>NUCLEOTIDE SEQUENCE [LARGE SCALE GENOMIC DNA]</scope>
    <source>
        <strain evidence="1 2">Lp2</strain>
    </source>
</reference>
<dbReference type="eggNOG" id="ENOG502ZRUQ">
    <property type="taxonomic scope" value="Bacteria"/>
</dbReference>
<evidence type="ECO:0000313" key="2">
    <source>
        <dbReference type="Proteomes" id="UP000013167"/>
    </source>
</evidence>
<accession>N0E218</accession>
<comment type="caution">
    <text evidence="1">The sequence shown here is derived from an EMBL/GenBank/DDBJ whole genome shotgun (WGS) entry which is preliminary data.</text>
</comment>
<keyword evidence="2" id="KW-1185">Reference proteome</keyword>
<dbReference type="EMBL" id="CAIZ01000146">
    <property type="protein sequence ID" value="CCH71003.1"/>
    <property type="molecule type" value="Genomic_DNA"/>
</dbReference>
<sequence length="427" mass="46992">MPSLGESGIADPVLCVPFLDTGTLVRRMSDDLARFTQFDPARNAISPTETSAAAEVAIMARMSVLLRVYSDDYHTDSFDIERLAAQMRAGTESIWFWGEAEQIGRLRNALTDPPYPLPSFDVGTVTVLSAEGEFGPGHGELCRSGSTDPGLGATAPILSRSLQYHLGEETYPHDRYHTLVLAARNRASTDKIRGGEALQRIHSRYVQSRFWGYVPFYVMQGGVLEQTELRESNRDPLDVVRALRDQPVWHFADDREARFAASLVELNFGFPQPVTVDDGSETADSWPGFVSTLPPSPALVPNNHASLRIAAEGGASLDATVAEAIASGVCCVAVRLPLSDPFTSGVQRWLRAHGFNLSAVCPPKDTWYADPLRHDVQTPAYGIWVRPRPGLVVIPPHYAQRLGAIPAESEVLRYHREVLSPRWASFE</sequence>
<dbReference type="AlphaFoldDB" id="N0E218"/>
<dbReference type="STRING" id="1193181.BN10_740015"/>
<name>N0E218_9MICO</name>
<proteinExistence type="predicted"/>
<protein>
    <submittedName>
        <fullName evidence="1">Uncharacterized protein</fullName>
    </submittedName>
</protein>
<gene>
    <name evidence="1" type="ORF">BN10_740015</name>
</gene>
<dbReference type="Proteomes" id="UP000013167">
    <property type="component" value="Unassembled WGS sequence"/>
</dbReference>
<evidence type="ECO:0000313" key="1">
    <source>
        <dbReference type="EMBL" id="CCH71003.1"/>
    </source>
</evidence>
<dbReference type="HOGENOM" id="CLU_642398_0_0_11"/>